<reference evidence="4" key="1">
    <citation type="submission" date="2012-12" db="EMBL/GenBank/DDBJ databases">
        <authorList>
            <person name="Hellsten U."/>
            <person name="Grimwood J."/>
            <person name="Chapman J.A."/>
            <person name="Shapiro H."/>
            <person name="Aerts A."/>
            <person name="Otillar R.P."/>
            <person name="Terry A.Y."/>
            <person name="Boore J.L."/>
            <person name="Simakov O."/>
            <person name="Marletaz F."/>
            <person name="Cho S.-J."/>
            <person name="Edsinger-Gonzales E."/>
            <person name="Havlak P."/>
            <person name="Kuo D.-H."/>
            <person name="Larsson T."/>
            <person name="Lv J."/>
            <person name="Arendt D."/>
            <person name="Savage R."/>
            <person name="Osoegawa K."/>
            <person name="de Jong P."/>
            <person name="Lindberg D.R."/>
            <person name="Seaver E.C."/>
            <person name="Weisblat D.A."/>
            <person name="Putnam N.H."/>
            <person name="Grigoriev I.V."/>
            <person name="Rokhsar D.S."/>
        </authorList>
    </citation>
    <scope>NUCLEOTIDE SEQUENCE</scope>
    <source>
        <strain evidence="4">I ESC-2004</strain>
    </source>
</reference>
<evidence type="ECO:0000313" key="4">
    <source>
        <dbReference type="Proteomes" id="UP000014760"/>
    </source>
</evidence>
<dbReference type="EMBL" id="AMQN01000751">
    <property type="status" value="NOT_ANNOTATED_CDS"/>
    <property type="molecule type" value="Genomic_DNA"/>
</dbReference>
<proteinExistence type="predicted"/>
<feature type="region of interest" description="Disordered" evidence="1">
    <location>
        <begin position="44"/>
        <end position="70"/>
    </location>
</feature>
<dbReference type="AlphaFoldDB" id="R7V5C0"/>
<name>R7V5C0_CAPTE</name>
<sequence>MAVRYAHYYAKHQQAAMIDGGQKGEKRTPASLCEFCERPDKMQAIEEKETKHVGHEGKGTRNSSPSPSTITITHWATNRLLLKHTAPSLAIDSNEGMSCQVNISEALMLSDAAISLVCQISRQHSTGTPAVADT</sequence>
<evidence type="ECO:0000256" key="1">
    <source>
        <dbReference type="SAM" id="MobiDB-lite"/>
    </source>
</evidence>
<reference evidence="2 4" key="2">
    <citation type="journal article" date="2013" name="Nature">
        <title>Insights into bilaterian evolution from three spiralian genomes.</title>
        <authorList>
            <person name="Simakov O."/>
            <person name="Marletaz F."/>
            <person name="Cho S.J."/>
            <person name="Edsinger-Gonzales E."/>
            <person name="Havlak P."/>
            <person name="Hellsten U."/>
            <person name="Kuo D.H."/>
            <person name="Larsson T."/>
            <person name="Lv J."/>
            <person name="Arendt D."/>
            <person name="Savage R."/>
            <person name="Osoegawa K."/>
            <person name="de Jong P."/>
            <person name="Grimwood J."/>
            <person name="Chapman J.A."/>
            <person name="Shapiro H."/>
            <person name="Aerts A."/>
            <person name="Otillar R.P."/>
            <person name="Terry A.Y."/>
            <person name="Boore J.L."/>
            <person name="Grigoriev I.V."/>
            <person name="Lindberg D.R."/>
            <person name="Seaver E.C."/>
            <person name="Weisblat D.A."/>
            <person name="Putnam N.H."/>
            <person name="Rokhsar D.S."/>
        </authorList>
    </citation>
    <scope>NUCLEOTIDE SEQUENCE</scope>
    <source>
        <strain evidence="2 4">I ESC-2004</strain>
    </source>
</reference>
<feature type="compositionally biased region" description="Basic and acidic residues" evidence="1">
    <location>
        <begin position="44"/>
        <end position="59"/>
    </location>
</feature>
<keyword evidence="4" id="KW-1185">Reference proteome</keyword>
<accession>R7V5C0</accession>
<dbReference type="Proteomes" id="UP000014760">
    <property type="component" value="Unassembled WGS sequence"/>
</dbReference>
<dbReference type="EMBL" id="KB295062">
    <property type="protein sequence ID" value="ELU13734.1"/>
    <property type="molecule type" value="Genomic_DNA"/>
</dbReference>
<evidence type="ECO:0000313" key="3">
    <source>
        <dbReference type="EnsemblMetazoa" id="CapteP190320"/>
    </source>
</evidence>
<protein>
    <submittedName>
        <fullName evidence="2 3">Uncharacterized protein</fullName>
    </submittedName>
</protein>
<reference evidence="3" key="3">
    <citation type="submission" date="2015-06" db="UniProtKB">
        <authorList>
            <consortium name="EnsemblMetazoa"/>
        </authorList>
    </citation>
    <scope>IDENTIFICATION</scope>
</reference>
<dbReference type="EnsemblMetazoa" id="CapteT190320">
    <property type="protein sequence ID" value="CapteP190320"/>
    <property type="gene ID" value="CapteG190320"/>
</dbReference>
<dbReference type="HOGENOM" id="CLU_1898183_0_0_1"/>
<organism evidence="2">
    <name type="scientific">Capitella teleta</name>
    <name type="common">Polychaete worm</name>
    <dbReference type="NCBI Taxonomy" id="283909"/>
    <lineage>
        <taxon>Eukaryota</taxon>
        <taxon>Metazoa</taxon>
        <taxon>Spiralia</taxon>
        <taxon>Lophotrochozoa</taxon>
        <taxon>Annelida</taxon>
        <taxon>Polychaeta</taxon>
        <taxon>Sedentaria</taxon>
        <taxon>Scolecida</taxon>
        <taxon>Capitellidae</taxon>
        <taxon>Capitella</taxon>
    </lineage>
</organism>
<evidence type="ECO:0000313" key="2">
    <source>
        <dbReference type="EMBL" id="ELU13734.1"/>
    </source>
</evidence>
<gene>
    <name evidence="2" type="ORF">CAPTEDRAFT_190320</name>
</gene>